<sequence>MSGRGHGRWDSLRSEAAPRNAREGLSGAPATNLGTLPDKIRHSHRAGRQAPADSRGLEEPGPWHARCSGPVGLRRQTRRA</sequence>
<gene>
    <name evidence="2" type="ORF">AA314_03438</name>
</gene>
<evidence type="ECO:0000256" key="1">
    <source>
        <dbReference type="SAM" id="MobiDB-lite"/>
    </source>
</evidence>
<reference evidence="2 3" key="1">
    <citation type="submission" date="2015-05" db="EMBL/GenBank/DDBJ databases">
        <title>Genome assembly of Archangium gephyra DSM 2261.</title>
        <authorList>
            <person name="Sharma G."/>
            <person name="Subramanian S."/>
        </authorList>
    </citation>
    <scope>NUCLEOTIDE SEQUENCE [LARGE SCALE GENOMIC DNA]</scope>
    <source>
        <strain evidence="2 3">DSM 2261</strain>
    </source>
</reference>
<protein>
    <submittedName>
        <fullName evidence="2">Uncharacterized protein</fullName>
    </submittedName>
</protein>
<evidence type="ECO:0000313" key="2">
    <source>
        <dbReference type="EMBL" id="AKJ01812.1"/>
    </source>
</evidence>
<name>A0AAC8TDG4_9BACT</name>
<dbReference type="EMBL" id="CP011509">
    <property type="protein sequence ID" value="AKJ01812.1"/>
    <property type="molecule type" value="Genomic_DNA"/>
</dbReference>
<dbReference type="AlphaFoldDB" id="A0AAC8TDG4"/>
<organism evidence="2 3">
    <name type="scientific">Archangium gephyra</name>
    <dbReference type="NCBI Taxonomy" id="48"/>
    <lineage>
        <taxon>Bacteria</taxon>
        <taxon>Pseudomonadati</taxon>
        <taxon>Myxococcota</taxon>
        <taxon>Myxococcia</taxon>
        <taxon>Myxococcales</taxon>
        <taxon>Cystobacterineae</taxon>
        <taxon>Archangiaceae</taxon>
        <taxon>Archangium</taxon>
    </lineage>
</organism>
<evidence type="ECO:0000313" key="3">
    <source>
        <dbReference type="Proteomes" id="UP000035579"/>
    </source>
</evidence>
<accession>A0AAC8TDG4</accession>
<feature type="region of interest" description="Disordered" evidence="1">
    <location>
        <begin position="1"/>
        <end position="80"/>
    </location>
</feature>
<dbReference type="KEGG" id="age:AA314_03438"/>
<proteinExistence type="predicted"/>
<dbReference type="Proteomes" id="UP000035579">
    <property type="component" value="Chromosome"/>
</dbReference>